<dbReference type="EMBL" id="SMMG02000003">
    <property type="protein sequence ID" value="KAA3480333.1"/>
    <property type="molecule type" value="Genomic_DNA"/>
</dbReference>
<organism evidence="3 4">
    <name type="scientific">Gossypium australe</name>
    <dbReference type="NCBI Taxonomy" id="47621"/>
    <lineage>
        <taxon>Eukaryota</taxon>
        <taxon>Viridiplantae</taxon>
        <taxon>Streptophyta</taxon>
        <taxon>Embryophyta</taxon>
        <taxon>Tracheophyta</taxon>
        <taxon>Spermatophyta</taxon>
        <taxon>Magnoliopsida</taxon>
        <taxon>eudicotyledons</taxon>
        <taxon>Gunneridae</taxon>
        <taxon>Pentapetalae</taxon>
        <taxon>rosids</taxon>
        <taxon>malvids</taxon>
        <taxon>Malvales</taxon>
        <taxon>Malvaceae</taxon>
        <taxon>Malvoideae</taxon>
        <taxon>Gossypium</taxon>
    </lineage>
</organism>
<dbReference type="Proteomes" id="UP000325315">
    <property type="component" value="Unassembled WGS sequence"/>
</dbReference>
<feature type="compositionally biased region" description="Low complexity" evidence="1">
    <location>
        <begin position="55"/>
        <end position="70"/>
    </location>
</feature>
<evidence type="ECO:0000256" key="1">
    <source>
        <dbReference type="SAM" id="MobiDB-lite"/>
    </source>
</evidence>
<dbReference type="AlphaFoldDB" id="A0A5B6WFX6"/>
<gene>
    <name evidence="3" type="ORF">EPI10_020775</name>
</gene>
<comment type="caution">
    <text evidence="3">The sequence shown here is derived from an EMBL/GenBank/DDBJ whole genome shotgun (WGS) entry which is preliminary data.</text>
</comment>
<dbReference type="InterPro" id="IPR041577">
    <property type="entry name" value="RT_RNaseH_2"/>
</dbReference>
<keyword evidence="3" id="KW-0808">Transferase</keyword>
<keyword evidence="3" id="KW-0695">RNA-directed DNA polymerase</keyword>
<feature type="region of interest" description="Disordered" evidence="1">
    <location>
        <begin position="55"/>
        <end position="82"/>
    </location>
</feature>
<proteinExistence type="predicted"/>
<feature type="domain" description="Reverse transcriptase/retrotransposon-derived protein RNase H-like" evidence="2">
    <location>
        <begin position="144"/>
        <end position="195"/>
    </location>
</feature>
<protein>
    <submittedName>
        <fullName evidence="3">RNA-directed DNA polymerase (Reverse transcriptase), Ribonuclease H-like protein</fullName>
    </submittedName>
</protein>
<dbReference type="SUPFAM" id="SSF56672">
    <property type="entry name" value="DNA/RNA polymerases"/>
    <property type="match status" value="1"/>
</dbReference>
<dbReference type="Gene3D" id="3.10.10.10">
    <property type="entry name" value="HIV Type 1 Reverse Transcriptase, subunit A, domain 1"/>
    <property type="match status" value="1"/>
</dbReference>
<accession>A0A5B6WFX6</accession>
<dbReference type="PANTHER" id="PTHR48475:SF1">
    <property type="entry name" value="RNASE H TYPE-1 DOMAIN-CONTAINING PROTEIN"/>
    <property type="match status" value="1"/>
</dbReference>
<evidence type="ECO:0000313" key="3">
    <source>
        <dbReference type="EMBL" id="KAA3480333.1"/>
    </source>
</evidence>
<sequence>MLGNVSTNAISKEGTGEENLYGIFPYIPRSVLNNWTAKHIPVIFRTVSKSSNINDMSDAAADSNSPSDQDMCSEEPKDFEDDRDCNLSPNLLRMVEYNQIKIHLEDIEKTTFVIMWGTFCYKVMPFGLKNCGSNISKSHGVRDEECHNTFSKVKHYLSNALVLMPPRPDKPLILYLAVFENSMGCILGQHDEQYMLYHTTWLISKMDLLKYMMESTALNGRMTRWQILLSEFDIIYVNQKAIKRSAIANFLTGKALENYEPLNFDFPNEDLRYVATTKEGSPGIPRRRPLSFTSKLDFDYTNNKAEYDAFIMDIHAAIELKIKMVDTLATLASMVKVNKQEDVKPIQMSIYEAPSHCYNVEEEEERDDRPWYHDILRYVKKREYPEQATKNDKRTIRRMAN</sequence>
<dbReference type="OrthoDB" id="2139127at2759"/>
<name>A0A5B6WFX6_9ROSI</name>
<dbReference type="InterPro" id="IPR043502">
    <property type="entry name" value="DNA/RNA_pol_sf"/>
</dbReference>
<evidence type="ECO:0000259" key="2">
    <source>
        <dbReference type="Pfam" id="PF17919"/>
    </source>
</evidence>
<dbReference type="GO" id="GO:0003964">
    <property type="term" value="F:RNA-directed DNA polymerase activity"/>
    <property type="evidence" value="ECO:0007669"/>
    <property type="project" value="UniProtKB-KW"/>
</dbReference>
<evidence type="ECO:0000313" key="4">
    <source>
        <dbReference type="Proteomes" id="UP000325315"/>
    </source>
</evidence>
<feature type="compositionally biased region" description="Acidic residues" evidence="1">
    <location>
        <begin position="71"/>
        <end position="82"/>
    </location>
</feature>
<dbReference type="Pfam" id="PF17919">
    <property type="entry name" value="RT_RNaseH_2"/>
    <property type="match status" value="1"/>
</dbReference>
<keyword evidence="3" id="KW-0548">Nucleotidyltransferase</keyword>
<keyword evidence="4" id="KW-1185">Reference proteome</keyword>
<dbReference type="PANTHER" id="PTHR48475">
    <property type="entry name" value="RIBONUCLEASE H"/>
    <property type="match status" value="1"/>
</dbReference>
<reference evidence="4" key="1">
    <citation type="journal article" date="2019" name="Plant Biotechnol. J.">
        <title>Genome sequencing of the Australian wild diploid species Gossypium australe highlights disease resistance and delayed gland morphogenesis.</title>
        <authorList>
            <person name="Cai Y."/>
            <person name="Cai X."/>
            <person name="Wang Q."/>
            <person name="Wang P."/>
            <person name="Zhang Y."/>
            <person name="Cai C."/>
            <person name="Xu Y."/>
            <person name="Wang K."/>
            <person name="Zhou Z."/>
            <person name="Wang C."/>
            <person name="Geng S."/>
            <person name="Li B."/>
            <person name="Dong Q."/>
            <person name="Hou Y."/>
            <person name="Wang H."/>
            <person name="Ai P."/>
            <person name="Liu Z."/>
            <person name="Yi F."/>
            <person name="Sun M."/>
            <person name="An G."/>
            <person name="Cheng J."/>
            <person name="Zhang Y."/>
            <person name="Shi Q."/>
            <person name="Xie Y."/>
            <person name="Shi X."/>
            <person name="Chang Y."/>
            <person name="Huang F."/>
            <person name="Chen Y."/>
            <person name="Hong S."/>
            <person name="Mi L."/>
            <person name="Sun Q."/>
            <person name="Zhang L."/>
            <person name="Zhou B."/>
            <person name="Peng R."/>
            <person name="Zhang X."/>
            <person name="Liu F."/>
        </authorList>
    </citation>
    <scope>NUCLEOTIDE SEQUENCE [LARGE SCALE GENOMIC DNA]</scope>
    <source>
        <strain evidence="4">cv. PA1801</strain>
    </source>
</reference>